<sequence>MNLMNKLRAFLSFNWKTKRMLFESYLYLGWARYLKSIPFSKVAPSLGDQMKETTFDFHSSNKEVLSSISQTIHIMSRYTFWESQCLVKAIAAMKMLEKRQIESTLYLGTAKDETGELIAHAWLRSGPFYITGSEGMKKFTIVGKFAKEVSYEKVEGERNG</sequence>
<protein>
    <submittedName>
        <fullName evidence="2">Lasso peptide biosynthesis B2 protein</fullName>
    </submittedName>
</protein>
<dbReference type="InterPro" id="IPR032708">
    <property type="entry name" value="McjB_C"/>
</dbReference>
<comment type="caution">
    <text evidence="2">The sequence shown here is derived from an EMBL/GenBank/DDBJ whole genome shotgun (WGS) entry which is preliminary data.</text>
</comment>
<reference evidence="2 3" key="1">
    <citation type="submission" date="2018-12" db="EMBL/GenBank/DDBJ databases">
        <title>Bacillus chawlae sp. nov., Bacillus glennii sp. nov., and Bacillus saganii sp. nov. Isolated from the Vehicle Assembly Building at Kennedy Space Center where the Viking Spacecraft were Assembled.</title>
        <authorList>
            <person name="Seuylemezian A."/>
            <person name="Vaishampayan P."/>
        </authorList>
    </citation>
    <scope>NUCLEOTIDE SEQUENCE [LARGE SCALE GENOMIC DNA]</scope>
    <source>
        <strain evidence="2 3">L5</strain>
    </source>
</reference>
<dbReference type="AlphaFoldDB" id="A0A3S0W0Q1"/>
<evidence type="ECO:0000313" key="2">
    <source>
        <dbReference type="EMBL" id="RUQ30085.1"/>
    </source>
</evidence>
<dbReference type="Pfam" id="PF13471">
    <property type="entry name" value="Transglut_core3"/>
    <property type="match status" value="1"/>
</dbReference>
<dbReference type="NCBIfam" id="NF033537">
    <property type="entry name" value="lasso_biosyn_B2"/>
    <property type="match status" value="1"/>
</dbReference>
<gene>
    <name evidence="2" type="ORF">ELQ35_06960</name>
</gene>
<evidence type="ECO:0000259" key="1">
    <source>
        <dbReference type="Pfam" id="PF13471"/>
    </source>
</evidence>
<organism evidence="2 3">
    <name type="scientific">Peribacillus cavernae</name>
    <dbReference type="NCBI Taxonomy" id="1674310"/>
    <lineage>
        <taxon>Bacteria</taxon>
        <taxon>Bacillati</taxon>
        <taxon>Bacillota</taxon>
        <taxon>Bacilli</taxon>
        <taxon>Bacillales</taxon>
        <taxon>Bacillaceae</taxon>
        <taxon>Peribacillus</taxon>
    </lineage>
</organism>
<name>A0A3S0W0Q1_9BACI</name>
<proteinExistence type="predicted"/>
<dbReference type="Proteomes" id="UP000267430">
    <property type="component" value="Unassembled WGS sequence"/>
</dbReference>
<keyword evidence="3" id="KW-1185">Reference proteome</keyword>
<dbReference type="EMBL" id="RYZZ01000007">
    <property type="protein sequence ID" value="RUQ30085.1"/>
    <property type="molecule type" value="Genomic_DNA"/>
</dbReference>
<dbReference type="RefSeq" id="WP_126864107.1">
    <property type="nucleotide sequence ID" value="NZ_JAUSTX010000001.1"/>
</dbReference>
<feature type="domain" description="Microcin J25-processing protein McjB C-terminal" evidence="1">
    <location>
        <begin position="59"/>
        <end position="142"/>
    </location>
</feature>
<evidence type="ECO:0000313" key="3">
    <source>
        <dbReference type="Proteomes" id="UP000267430"/>
    </source>
</evidence>
<accession>A0A3S0W0Q1</accession>
<dbReference type="InterPro" id="IPR053521">
    <property type="entry name" value="McjB-like"/>
</dbReference>
<dbReference type="OrthoDB" id="9812122at2"/>